<gene>
    <name evidence="2" type="ORF">GCM10009850_111250</name>
</gene>
<dbReference type="Proteomes" id="UP001499843">
    <property type="component" value="Unassembled WGS sequence"/>
</dbReference>
<name>A0ABP5PV96_9ACTN</name>
<protein>
    <submittedName>
        <fullName evidence="2">Uncharacterized protein</fullName>
    </submittedName>
</protein>
<evidence type="ECO:0000256" key="1">
    <source>
        <dbReference type="SAM" id="MobiDB-lite"/>
    </source>
</evidence>
<proteinExistence type="predicted"/>
<accession>A0ABP5PV96</accession>
<dbReference type="EMBL" id="BAAAQX010000053">
    <property type="protein sequence ID" value="GAA2215657.1"/>
    <property type="molecule type" value="Genomic_DNA"/>
</dbReference>
<organism evidence="2 3">
    <name type="scientific">Nonomuraea monospora</name>
    <dbReference type="NCBI Taxonomy" id="568818"/>
    <lineage>
        <taxon>Bacteria</taxon>
        <taxon>Bacillati</taxon>
        <taxon>Actinomycetota</taxon>
        <taxon>Actinomycetes</taxon>
        <taxon>Streptosporangiales</taxon>
        <taxon>Streptosporangiaceae</taxon>
        <taxon>Nonomuraea</taxon>
    </lineage>
</organism>
<feature type="region of interest" description="Disordered" evidence="1">
    <location>
        <begin position="1"/>
        <end position="32"/>
    </location>
</feature>
<reference evidence="3" key="1">
    <citation type="journal article" date="2019" name="Int. J. Syst. Evol. Microbiol.">
        <title>The Global Catalogue of Microorganisms (GCM) 10K type strain sequencing project: providing services to taxonomists for standard genome sequencing and annotation.</title>
        <authorList>
            <consortium name="The Broad Institute Genomics Platform"/>
            <consortium name="The Broad Institute Genome Sequencing Center for Infectious Disease"/>
            <person name="Wu L."/>
            <person name="Ma J."/>
        </authorList>
    </citation>
    <scope>NUCLEOTIDE SEQUENCE [LARGE SCALE GENOMIC DNA]</scope>
    <source>
        <strain evidence="3">JCM 16114</strain>
    </source>
</reference>
<feature type="compositionally biased region" description="Basic and acidic residues" evidence="1">
    <location>
        <begin position="1"/>
        <end position="22"/>
    </location>
</feature>
<evidence type="ECO:0000313" key="2">
    <source>
        <dbReference type="EMBL" id="GAA2215657.1"/>
    </source>
</evidence>
<evidence type="ECO:0000313" key="3">
    <source>
        <dbReference type="Proteomes" id="UP001499843"/>
    </source>
</evidence>
<comment type="caution">
    <text evidence="2">The sequence shown here is derived from an EMBL/GenBank/DDBJ whole genome shotgun (WGS) entry which is preliminary data.</text>
</comment>
<keyword evidence="3" id="KW-1185">Reference proteome</keyword>
<sequence>MLGQPEDERRGADAGSHAERSRSPHTRTWRPAPDLADTNLALLMLQERLQEALVFAVFAEHLGSAITSDPRRDARMLTRVLTTHLRSPIHLL</sequence>